<feature type="transmembrane region" description="Helical" evidence="14">
    <location>
        <begin position="456"/>
        <end position="478"/>
    </location>
</feature>
<feature type="region of interest" description="Disordered" evidence="13">
    <location>
        <begin position="641"/>
        <end position="699"/>
    </location>
</feature>
<organism evidence="15 16">
    <name type="scientific">Paramuricea clavata</name>
    <name type="common">Red gorgonian</name>
    <name type="synonym">Violescent sea-whip</name>
    <dbReference type="NCBI Taxonomy" id="317549"/>
    <lineage>
        <taxon>Eukaryota</taxon>
        <taxon>Metazoa</taxon>
        <taxon>Cnidaria</taxon>
        <taxon>Anthozoa</taxon>
        <taxon>Octocorallia</taxon>
        <taxon>Malacalcyonacea</taxon>
        <taxon>Plexauridae</taxon>
        <taxon>Paramuricea</taxon>
    </lineage>
</organism>
<dbReference type="GO" id="GO:0005247">
    <property type="term" value="F:voltage-gated chloride channel activity"/>
    <property type="evidence" value="ECO:0007669"/>
    <property type="project" value="TreeGrafter"/>
</dbReference>
<dbReference type="InterPro" id="IPR046342">
    <property type="entry name" value="CBS_dom_sf"/>
</dbReference>
<evidence type="ECO:0000256" key="13">
    <source>
        <dbReference type="SAM" id="MobiDB-lite"/>
    </source>
</evidence>
<accession>A0A6S7FPA6</accession>
<keyword evidence="16" id="KW-1185">Reference proteome</keyword>
<evidence type="ECO:0000256" key="5">
    <source>
        <dbReference type="ARBA" id="ARBA00022882"/>
    </source>
</evidence>
<evidence type="ECO:0000256" key="8">
    <source>
        <dbReference type="ARBA" id="ARBA00023122"/>
    </source>
</evidence>
<feature type="transmembrane region" description="Helical" evidence="14">
    <location>
        <begin position="86"/>
        <end position="107"/>
    </location>
</feature>
<evidence type="ECO:0000313" key="15">
    <source>
        <dbReference type="EMBL" id="CAB3981714.1"/>
    </source>
</evidence>
<evidence type="ECO:0000256" key="6">
    <source>
        <dbReference type="ARBA" id="ARBA00022989"/>
    </source>
</evidence>
<feature type="transmembrane region" description="Helical" evidence="14">
    <location>
        <begin position="234"/>
        <end position="258"/>
    </location>
</feature>
<dbReference type="InterPro" id="IPR001807">
    <property type="entry name" value="ClC"/>
</dbReference>
<dbReference type="AlphaFoldDB" id="A0A6S7FPA6"/>
<keyword evidence="7" id="KW-0406">Ion transport</keyword>
<dbReference type="SUPFAM" id="SSF81340">
    <property type="entry name" value="Clc chloride channel"/>
    <property type="match status" value="1"/>
</dbReference>
<reference evidence="15" key="1">
    <citation type="submission" date="2020-04" db="EMBL/GenBank/DDBJ databases">
        <authorList>
            <person name="Alioto T."/>
            <person name="Alioto T."/>
            <person name="Gomez Garrido J."/>
        </authorList>
    </citation>
    <scope>NUCLEOTIDE SEQUENCE</scope>
    <source>
        <strain evidence="15">A484AB</strain>
    </source>
</reference>
<evidence type="ECO:0000256" key="12">
    <source>
        <dbReference type="ARBA" id="ARBA00023303"/>
    </source>
</evidence>
<dbReference type="FunFam" id="1.10.3080.10:FF:000003">
    <property type="entry name" value="Chloride channel 2"/>
    <property type="match status" value="1"/>
</dbReference>
<evidence type="ECO:0000256" key="4">
    <source>
        <dbReference type="ARBA" id="ARBA00022737"/>
    </source>
</evidence>
<comment type="subcellular location">
    <subcellularLocation>
        <location evidence="1">Membrane</location>
        <topology evidence="1">Multi-pass membrane protein</topology>
    </subcellularLocation>
</comment>
<keyword evidence="8" id="KW-0129">CBS domain</keyword>
<keyword evidence="2" id="KW-0813">Transport</keyword>
<evidence type="ECO:0000256" key="3">
    <source>
        <dbReference type="ARBA" id="ARBA00022692"/>
    </source>
</evidence>
<dbReference type="CDD" id="cd03683">
    <property type="entry name" value="ClC_1_like"/>
    <property type="match status" value="1"/>
</dbReference>
<gene>
    <name evidence="15" type="ORF">PACLA_8A042310</name>
</gene>
<keyword evidence="4" id="KW-0677">Repeat</keyword>
<dbReference type="EMBL" id="CACRXK020000421">
    <property type="protein sequence ID" value="CAB3981714.1"/>
    <property type="molecule type" value="Genomic_DNA"/>
</dbReference>
<keyword evidence="3 14" id="KW-0812">Transmembrane</keyword>
<evidence type="ECO:0000313" key="16">
    <source>
        <dbReference type="Proteomes" id="UP001152795"/>
    </source>
</evidence>
<feature type="compositionally biased region" description="Polar residues" evidence="13">
    <location>
        <begin position="689"/>
        <end position="699"/>
    </location>
</feature>
<feature type="transmembrane region" description="Helical" evidence="14">
    <location>
        <begin position="127"/>
        <end position="150"/>
    </location>
</feature>
<dbReference type="InterPro" id="IPR014743">
    <property type="entry name" value="Cl-channel_core"/>
</dbReference>
<dbReference type="GO" id="GO:0005886">
    <property type="term" value="C:plasma membrane"/>
    <property type="evidence" value="ECO:0007669"/>
    <property type="project" value="TreeGrafter"/>
</dbReference>
<dbReference type="OrthoDB" id="4564at2759"/>
<evidence type="ECO:0000256" key="9">
    <source>
        <dbReference type="ARBA" id="ARBA00023136"/>
    </source>
</evidence>
<dbReference type="Pfam" id="PF00654">
    <property type="entry name" value="Voltage_CLC"/>
    <property type="match status" value="1"/>
</dbReference>
<feature type="compositionally biased region" description="Polar residues" evidence="13">
    <location>
        <begin position="716"/>
        <end position="731"/>
    </location>
</feature>
<proteinExistence type="predicted"/>
<dbReference type="Gene3D" id="1.10.3080.10">
    <property type="entry name" value="Clc chloride channel"/>
    <property type="match status" value="1"/>
</dbReference>
<evidence type="ECO:0000256" key="11">
    <source>
        <dbReference type="ARBA" id="ARBA00023214"/>
    </source>
</evidence>
<feature type="transmembrane region" description="Helical" evidence="14">
    <location>
        <begin position="498"/>
        <end position="522"/>
    </location>
</feature>
<dbReference type="PANTHER" id="PTHR45720">
    <property type="entry name" value="CHLORIDE CHANNEL PROTEIN 2"/>
    <property type="match status" value="1"/>
</dbReference>
<dbReference type="PRINTS" id="PR00762">
    <property type="entry name" value="CLCHANNEL"/>
</dbReference>
<keyword evidence="9 14" id="KW-0472">Membrane</keyword>
<evidence type="ECO:0000256" key="1">
    <source>
        <dbReference type="ARBA" id="ARBA00004141"/>
    </source>
</evidence>
<dbReference type="PANTHER" id="PTHR45720:SF10">
    <property type="entry name" value="CHLORIDE CHANNEL PROTEIN 2"/>
    <property type="match status" value="1"/>
</dbReference>
<dbReference type="InterPro" id="IPR050970">
    <property type="entry name" value="Cl_channel_volt-gated"/>
</dbReference>
<feature type="compositionally biased region" description="Low complexity" evidence="13">
    <location>
        <begin position="652"/>
        <end position="661"/>
    </location>
</feature>
<feature type="region of interest" description="Disordered" evidence="13">
    <location>
        <begin position="716"/>
        <end position="739"/>
    </location>
</feature>
<feature type="transmembrane region" description="Helical" evidence="14">
    <location>
        <begin position="529"/>
        <end position="548"/>
    </location>
</feature>
<protein>
    <submittedName>
        <fullName evidence="15">Chloride channel 2</fullName>
    </submittedName>
</protein>
<keyword evidence="5" id="KW-0851">Voltage-gated channel</keyword>
<dbReference type="SUPFAM" id="SSF54631">
    <property type="entry name" value="CBS-domain pair"/>
    <property type="match status" value="1"/>
</dbReference>
<keyword evidence="12" id="KW-0407">Ion channel</keyword>
<keyword evidence="6 14" id="KW-1133">Transmembrane helix</keyword>
<dbReference type="Gene3D" id="3.10.580.10">
    <property type="entry name" value="CBS-domain"/>
    <property type="match status" value="2"/>
</dbReference>
<evidence type="ECO:0000256" key="10">
    <source>
        <dbReference type="ARBA" id="ARBA00023173"/>
    </source>
</evidence>
<dbReference type="Proteomes" id="UP001152795">
    <property type="component" value="Unassembled WGS sequence"/>
</dbReference>
<name>A0A6S7FPA6_PARCT</name>
<evidence type="ECO:0000256" key="2">
    <source>
        <dbReference type="ARBA" id="ARBA00022448"/>
    </source>
</evidence>
<sequence>MAKEDTEQNRYGYQETLMYGCHTTQELQDYAKNFAAELRSQSSCEEQVTEPSEDHFQTYSPSRWGKMRRQLKRISKPVQEKFDSDWLFLLILGIIVALISFGLDFSIDKCQQAHLWLYSHATDNIFAQYLIWVLFPVSLIFFSVGFTHLVSPHAIGSGIPEMKTILRGTILKRYLSIPTLIAKVVGLTASLGSGIPIGKEGPFVHIACIVARALGKFVTSFQGIFMNESRNTEILAAACALGVSSCFASPIGGVLFSIEVTSTYFAVRNYWRGFFAAVCGAFMFSLLSVWDNDEETITALFKTNFRIDFPFDTEEFIAFSLIGVICGFGGALFVYTHRTIVDLRRHHRDNMISRFLEKSRFLYPVIVTLLVSTIMFPKGPGMLVAGELTQKQAIEELFSNTTWSLAESEDSDVPKATLKHWNGAFGNIYVTLVLFVVIKFIMTAIAITLPVPAGIFFPVFVVGAAFGRLVGEAMATWFPDGIHDNGPDDVVSKILPGGYAVVGAAAMSGAVTHTISVSVIVFELTGQIAHILPVMVAVLIANGIAQWLQPSIYDSIIQIKKLPYLPEITNSRLYKVTVANIMKTDLQFITRNSTYRELKELLAKSKLTSFPLVDSKETMTLLGSIRRPQLQMLLTRYLSNAKHGGSQAESQTSSPRSTSPTPLLPERRRNDDQALSDSEVELQSRQHESTMQPSTSRNSLLERIPGSQQLQRLFSGSASTLDSEGRSASPSSERETISPEQYLQWENEILDKEVDYELCQIDPAPFQLVERTSLLKVHKLFALLNLSHAYVTSLGRLVGVVALTEIRQTVEGHEILSHEDDRGLT</sequence>
<feature type="transmembrane region" description="Helical" evidence="14">
    <location>
        <begin position="361"/>
        <end position="377"/>
    </location>
</feature>
<comment type="caution">
    <text evidence="15">The sequence shown here is derived from an EMBL/GenBank/DDBJ whole genome shotgun (WGS) entry which is preliminary data.</text>
</comment>
<evidence type="ECO:0000256" key="14">
    <source>
        <dbReference type="SAM" id="Phobius"/>
    </source>
</evidence>
<feature type="transmembrane region" description="Helical" evidence="14">
    <location>
        <begin position="316"/>
        <end position="340"/>
    </location>
</feature>
<dbReference type="GO" id="GO:0034707">
    <property type="term" value="C:chloride channel complex"/>
    <property type="evidence" value="ECO:0007669"/>
    <property type="project" value="UniProtKB-KW"/>
</dbReference>
<keyword evidence="11" id="KW-0868">Chloride</keyword>
<feature type="transmembrane region" description="Helical" evidence="14">
    <location>
        <begin position="270"/>
        <end position="290"/>
    </location>
</feature>
<keyword evidence="10" id="KW-0869">Chloride channel</keyword>
<evidence type="ECO:0000256" key="7">
    <source>
        <dbReference type="ARBA" id="ARBA00023065"/>
    </source>
</evidence>
<feature type="transmembrane region" description="Helical" evidence="14">
    <location>
        <begin position="171"/>
        <end position="195"/>
    </location>
</feature>